<dbReference type="NCBIfam" id="TIGR04366">
    <property type="entry name" value="cupin_WbuC"/>
    <property type="match status" value="1"/>
</dbReference>
<dbReference type="Gene3D" id="2.60.120.10">
    <property type="entry name" value="Jelly Rolls"/>
    <property type="match status" value="1"/>
</dbReference>
<reference evidence="2 3" key="1">
    <citation type="journal article" date="2016" name="Nat. Commun.">
        <title>Thousands of microbial genomes shed light on interconnected biogeochemical processes in an aquifer system.</title>
        <authorList>
            <person name="Anantharaman K."/>
            <person name="Brown C.T."/>
            <person name="Hug L.A."/>
            <person name="Sharon I."/>
            <person name="Castelle C.J."/>
            <person name="Probst A.J."/>
            <person name="Thomas B.C."/>
            <person name="Singh A."/>
            <person name="Wilkins M.J."/>
            <person name="Karaoz U."/>
            <person name="Brodie E.L."/>
            <person name="Williams K.H."/>
            <person name="Hubbard S.S."/>
            <person name="Banfield J.F."/>
        </authorList>
    </citation>
    <scope>NUCLEOTIDE SEQUENCE [LARGE SCALE GENOMIC DNA]</scope>
</reference>
<dbReference type="SUPFAM" id="SSF51182">
    <property type="entry name" value="RmlC-like cupins"/>
    <property type="match status" value="1"/>
</dbReference>
<evidence type="ECO:0000313" key="2">
    <source>
        <dbReference type="EMBL" id="OHA48058.1"/>
    </source>
</evidence>
<comment type="caution">
    <text evidence="2">The sequence shown here is derived from an EMBL/GenBank/DDBJ whole genome shotgun (WGS) entry which is preliminary data.</text>
</comment>
<dbReference type="Proteomes" id="UP000177629">
    <property type="component" value="Unassembled WGS sequence"/>
</dbReference>
<feature type="domain" description="Cupin fold metalloprotein WbuC cupin" evidence="1">
    <location>
        <begin position="6"/>
        <end position="85"/>
    </location>
</feature>
<dbReference type="InterPro" id="IPR046058">
    <property type="entry name" value="WbuC_cupin"/>
</dbReference>
<proteinExistence type="predicted"/>
<dbReference type="EMBL" id="MHSS01000009">
    <property type="protein sequence ID" value="OHA48058.1"/>
    <property type="molecule type" value="Genomic_DNA"/>
</dbReference>
<dbReference type="STRING" id="1802362.A2806_03810"/>
<gene>
    <name evidence="2" type="ORF">A2806_03810</name>
</gene>
<evidence type="ECO:0000259" key="1">
    <source>
        <dbReference type="Pfam" id="PF19480"/>
    </source>
</evidence>
<organism evidence="2 3">
    <name type="scientific">Candidatus Terrybacteria bacterium RIFCSPHIGHO2_01_FULL_48_17</name>
    <dbReference type="NCBI Taxonomy" id="1802362"/>
    <lineage>
        <taxon>Bacteria</taxon>
        <taxon>Candidatus Terryibacteriota</taxon>
    </lineage>
</organism>
<evidence type="ECO:0000313" key="3">
    <source>
        <dbReference type="Proteomes" id="UP000177629"/>
    </source>
</evidence>
<accession>A0A1G2PI89</accession>
<dbReference type="InterPro" id="IPR027565">
    <property type="entry name" value="Cupin_WbuC"/>
</dbReference>
<dbReference type="InterPro" id="IPR014710">
    <property type="entry name" value="RmlC-like_jellyroll"/>
</dbReference>
<dbReference type="AlphaFoldDB" id="A0A1G2PI89"/>
<dbReference type="CDD" id="cd07005">
    <property type="entry name" value="cupin_WbuC-like"/>
    <property type="match status" value="1"/>
</dbReference>
<protein>
    <recommendedName>
        <fullName evidence="1">Cupin fold metalloprotein WbuC cupin domain-containing protein</fullName>
    </recommendedName>
</protein>
<dbReference type="Pfam" id="PF19480">
    <property type="entry name" value="DUF6016"/>
    <property type="match status" value="1"/>
</dbReference>
<sequence length="157" mass="17610">MAFTHIDRLLFETLTKEAKAASRKRKNFNFHKSADEPVQRMLNALEPETYARPHRHLGKPEVFLCLQGRALMVGFDKNGKIVEHVLISPHGPIFGVDVAEGMWHTVIALDPGTILYEVEQGPYDPKAAKEFAAWTPTEEGGEGQTFNAKLLDQLKIS</sequence>
<name>A0A1G2PI89_9BACT</name>
<dbReference type="InterPro" id="IPR011051">
    <property type="entry name" value="RmlC_Cupin_sf"/>
</dbReference>